<proteinExistence type="inferred from homology"/>
<evidence type="ECO:0000313" key="13">
    <source>
        <dbReference type="EMBL" id="SNT25300.1"/>
    </source>
</evidence>
<accession>A0A239L4R4</accession>
<evidence type="ECO:0000313" key="14">
    <source>
        <dbReference type="Proteomes" id="UP000198393"/>
    </source>
</evidence>
<feature type="domain" description="Ribosomal RNA small subunit methyltransferase E PUA-like" evidence="12">
    <location>
        <begin position="16"/>
        <end position="63"/>
    </location>
</feature>
<evidence type="ECO:0000256" key="6">
    <source>
        <dbReference type="ARBA" id="ARBA00022679"/>
    </source>
</evidence>
<evidence type="ECO:0000259" key="11">
    <source>
        <dbReference type="Pfam" id="PF04452"/>
    </source>
</evidence>
<dbReference type="PANTHER" id="PTHR30027">
    <property type="entry name" value="RIBOSOMAL RNA SMALL SUBUNIT METHYLTRANSFERASE E"/>
    <property type="match status" value="1"/>
</dbReference>
<dbReference type="Proteomes" id="UP000198393">
    <property type="component" value="Unassembled WGS sequence"/>
</dbReference>
<keyword evidence="7 10" id="KW-0949">S-adenosyl-L-methionine</keyword>
<evidence type="ECO:0000259" key="12">
    <source>
        <dbReference type="Pfam" id="PF20260"/>
    </source>
</evidence>
<evidence type="ECO:0000256" key="1">
    <source>
        <dbReference type="ARBA" id="ARBA00004496"/>
    </source>
</evidence>
<reference evidence="13 14" key="1">
    <citation type="submission" date="2017-06" db="EMBL/GenBank/DDBJ databases">
        <authorList>
            <person name="Kim H.J."/>
            <person name="Triplett B.A."/>
        </authorList>
    </citation>
    <scope>NUCLEOTIDE SEQUENCE [LARGE SCALE GENOMIC DNA]</scope>
    <source>
        <strain evidence="13 14">DSM 19307</strain>
    </source>
</reference>
<keyword evidence="3 10" id="KW-0963">Cytoplasm</keyword>
<comment type="subcellular location">
    <subcellularLocation>
        <location evidence="1 10">Cytoplasm</location>
    </subcellularLocation>
</comment>
<dbReference type="PIRSF" id="PIRSF015601">
    <property type="entry name" value="MTase_slr0722"/>
    <property type="match status" value="1"/>
</dbReference>
<evidence type="ECO:0000256" key="3">
    <source>
        <dbReference type="ARBA" id="ARBA00022490"/>
    </source>
</evidence>
<sequence>MTIFYKNDIIEGPNALSEEESKHCALVLRHKKGDEIQVFDGKGNKHVAVLTQIHKKACEFEIIRSETSTKKPFSIHLAIAPTKNMDRMEWLVEKLSETGVDEVTFIQTQNSERKKLRIDRLEKKAISAMKQSGNPFLLKLNDLTPFDQLIDAENNNLKLIAHVDHSYKYIQDILIPKKSTTILIGPEGDFSLNEIEQAKKAGFQATSLGENTLRTETAGFVACCAVNLINKF</sequence>
<dbReference type="EMBL" id="FZPD01000005">
    <property type="protein sequence ID" value="SNT25300.1"/>
    <property type="molecule type" value="Genomic_DNA"/>
</dbReference>
<dbReference type="InterPro" id="IPR015947">
    <property type="entry name" value="PUA-like_sf"/>
</dbReference>
<protein>
    <recommendedName>
        <fullName evidence="10">Ribosomal RNA small subunit methyltransferase E</fullName>
        <ecNumber evidence="10">2.1.1.193</ecNumber>
    </recommendedName>
</protein>
<keyword evidence="6 10" id="KW-0808">Transferase</keyword>
<feature type="domain" description="Ribosomal RNA small subunit methyltransferase E methyltransferase" evidence="11">
    <location>
        <begin position="70"/>
        <end position="226"/>
    </location>
</feature>
<evidence type="ECO:0000256" key="2">
    <source>
        <dbReference type="ARBA" id="ARBA00005528"/>
    </source>
</evidence>
<dbReference type="Gene3D" id="2.40.240.20">
    <property type="entry name" value="Hypothetical PUA domain-like, domain 1"/>
    <property type="match status" value="1"/>
</dbReference>
<dbReference type="AlphaFoldDB" id="A0A239L4R4"/>
<comment type="function">
    <text evidence="8 10">Specifically methylates the N3 position of the uracil ring of uridine 1498 (m3U1498) in 16S rRNA. Acts on the fully assembled 30S ribosomal subunit.</text>
</comment>
<dbReference type="InterPro" id="IPR006700">
    <property type="entry name" value="RsmE"/>
</dbReference>
<dbReference type="EC" id="2.1.1.193" evidence="10"/>
<comment type="similarity">
    <text evidence="2 10">Belongs to the RNA methyltransferase RsmE family.</text>
</comment>
<dbReference type="OrthoDB" id="9815641at2"/>
<evidence type="ECO:0000256" key="7">
    <source>
        <dbReference type="ARBA" id="ARBA00022691"/>
    </source>
</evidence>
<dbReference type="SUPFAM" id="SSF75217">
    <property type="entry name" value="alpha/beta knot"/>
    <property type="match status" value="1"/>
</dbReference>
<evidence type="ECO:0000256" key="10">
    <source>
        <dbReference type="PIRNR" id="PIRNR015601"/>
    </source>
</evidence>
<dbReference type="NCBIfam" id="NF008702">
    <property type="entry name" value="PRK11713.6-1"/>
    <property type="match status" value="1"/>
</dbReference>
<evidence type="ECO:0000256" key="9">
    <source>
        <dbReference type="ARBA" id="ARBA00047944"/>
    </source>
</evidence>
<dbReference type="SUPFAM" id="SSF88697">
    <property type="entry name" value="PUA domain-like"/>
    <property type="match status" value="1"/>
</dbReference>
<dbReference type="NCBIfam" id="TIGR00046">
    <property type="entry name" value="RsmE family RNA methyltransferase"/>
    <property type="match status" value="1"/>
</dbReference>
<evidence type="ECO:0000256" key="8">
    <source>
        <dbReference type="ARBA" id="ARBA00025699"/>
    </source>
</evidence>
<keyword evidence="14" id="KW-1185">Reference proteome</keyword>
<evidence type="ECO:0000256" key="5">
    <source>
        <dbReference type="ARBA" id="ARBA00022603"/>
    </source>
</evidence>
<dbReference type="GO" id="GO:0070475">
    <property type="term" value="P:rRNA base methylation"/>
    <property type="evidence" value="ECO:0007669"/>
    <property type="project" value="TreeGrafter"/>
</dbReference>
<name>A0A239L4R4_EKHLU</name>
<dbReference type="InterPro" id="IPR029028">
    <property type="entry name" value="Alpha/beta_knot_MTases"/>
</dbReference>
<dbReference type="RefSeq" id="WP_089357662.1">
    <property type="nucleotide sequence ID" value="NZ_FZPD01000005.1"/>
</dbReference>
<dbReference type="CDD" id="cd18084">
    <property type="entry name" value="RsmE-like"/>
    <property type="match status" value="1"/>
</dbReference>
<gene>
    <name evidence="13" type="ORF">SAMN05421640_2966</name>
</gene>
<organism evidence="13 14">
    <name type="scientific">Ekhidna lutea</name>
    <dbReference type="NCBI Taxonomy" id="447679"/>
    <lineage>
        <taxon>Bacteria</taxon>
        <taxon>Pseudomonadati</taxon>
        <taxon>Bacteroidota</taxon>
        <taxon>Cytophagia</taxon>
        <taxon>Cytophagales</taxon>
        <taxon>Reichenbachiellaceae</taxon>
        <taxon>Ekhidna</taxon>
    </lineage>
</organism>
<dbReference type="Pfam" id="PF20260">
    <property type="entry name" value="PUA_4"/>
    <property type="match status" value="1"/>
</dbReference>
<dbReference type="Gene3D" id="3.40.1280.10">
    <property type="match status" value="1"/>
</dbReference>
<comment type="catalytic activity">
    <reaction evidence="9 10">
        <text>uridine(1498) in 16S rRNA + S-adenosyl-L-methionine = N(3)-methyluridine(1498) in 16S rRNA + S-adenosyl-L-homocysteine + H(+)</text>
        <dbReference type="Rhea" id="RHEA:42920"/>
        <dbReference type="Rhea" id="RHEA-COMP:10283"/>
        <dbReference type="Rhea" id="RHEA-COMP:10284"/>
        <dbReference type="ChEBI" id="CHEBI:15378"/>
        <dbReference type="ChEBI" id="CHEBI:57856"/>
        <dbReference type="ChEBI" id="CHEBI:59789"/>
        <dbReference type="ChEBI" id="CHEBI:65315"/>
        <dbReference type="ChEBI" id="CHEBI:74502"/>
        <dbReference type="EC" id="2.1.1.193"/>
    </reaction>
</comment>
<dbReference type="PANTHER" id="PTHR30027:SF3">
    <property type="entry name" value="16S RRNA (URACIL(1498)-N(3))-METHYLTRANSFERASE"/>
    <property type="match status" value="1"/>
</dbReference>
<keyword evidence="5 10" id="KW-0489">Methyltransferase</keyword>
<dbReference type="InterPro" id="IPR029026">
    <property type="entry name" value="tRNA_m1G_MTases_N"/>
</dbReference>
<evidence type="ECO:0000256" key="4">
    <source>
        <dbReference type="ARBA" id="ARBA00022552"/>
    </source>
</evidence>
<dbReference type="InterPro" id="IPR046886">
    <property type="entry name" value="RsmE_MTase_dom"/>
</dbReference>
<keyword evidence="4 10" id="KW-0698">rRNA processing</keyword>
<dbReference type="InterPro" id="IPR046887">
    <property type="entry name" value="RsmE_PUA-like"/>
</dbReference>
<dbReference type="Pfam" id="PF04452">
    <property type="entry name" value="Methyltrans_RNA"/>
    <property type="match status" value="1"/>
</dbReference>
<dbReference type="GO" id="GO:0070042">
    <property type="term" value="F:rRNA (uridine-N3-)-methyltransferase activity"/>
    <property type="evidence" value="ECO:0007669"/>
    <property type="project" value="TreeGrafter"/>
</dbReference>
<dbReference type="GO" id="GO:0005737">
    <property type="term" value="C:cytoplasm"/>
    <property type="evidence" value="ECO:0007669"/>
    <property type="project" value="UniProtKB-SubCell"/>
</dbReference>